<accession>A0A6J5UNQ8</accession>
<dbReference type="AlphaFoldDB" id="A0A6J5UNQ8"/>
<dbReference type="EMBL" id="CAEKDK010000004">
    <property type="protein sequence ID" value="CAB4277622.1"/>
    <property type="molecule type" value="Genomic_DNA"/>
</dbReference>
<evidence type="ECO:0000313" key="1">
    <source>
        <dbReference type="EMBL" id="CAB4277622.1"/>
    </source>
</evidence>
<protein>
    <submittedName>
        <fullName evidence="1">Uncharacterized protein</fullName>
    </submittedName>
</protein>
<dbReference type="Proteomes" id="UP000507222">
    <property type="component" value="Unassembled WGS sequence"/>
</dbReference>
<reference evidence="1 2" key="1">
    <citation type="submission" date="2020-05" db="EMBL/GenBank/DDBJ databases">
        <authorList>
            <person name="Campoy J."/>
            <person name="Schneeberger K."/>
            <person name="Spophaly S."/>
        </authorList>
    </citation>
    <scope>NUCLEOTIDE SEQUENCE [LARGE SCALE GENOMIC DNA]</scope>
    <source>
        <strain evidence="1">PruArmRojPasFocal</strain>
    </source>
</reference>
<organism evidence="1 2">
    <name type="scientific">Prunus armeniaca</name>
    <name type="common">Apricot</name>
    <name type="synonym">Armeniaca vulgaris</name>
    <dbReference type="NCBI Taxonomy" id="36596"/>
    <lineage>
        <taxon>Eukaryota</taxon>
        <taxon>Viridiplantae</taxon>
        <taxon>Streptophyta</taxon>
        <taxon>Embryophyta</taxon>
        <taxon>Tracheophyta</taxon>
        <taxon>Spermatophyta</taxon>
        <taxon>Magnoliopsida</taxon>
        <taxon>eudicotyledons</taxon>
        <taxon>Gunneridae</taxon>
        <taxon>Pentapetalae</taxon>
        <taxon>rosids</taxon>
        <taxon>fabids</taxon>
        <taxon>Rosales</taxon>
        <taxon>Rosaceae</taxon>
        <taxon>Amygdaloideae</taxon>
        <taxon>Amygdaleae</taxon>
        <taxon>Prunus</taxon>
    </lineage>
</organism>
<sequence>MQFVTGISIYSNGGLTKLNDDQDVIDMLVFVPETRLIDIFLHHGVDSNEEADIVLNRGVVIEELDDNYEAIIPKSSMKTQMGNKVVGVRKSQGNPVQDMVFLKKAKKRQYRGNLLLCKKTKKELLRRNLLLLYKKGKVKSVLFLGKGGQKVLVKGGAKM</sequence>
<gene>
    <name evidence="1" type="ORF">CURHAP_LOCUS27415</name>
</gene>
<proteinExistence type="predicted"/>
<name>A0A6J5UNQ8_PRUAR</name>
<evidence type="ECO:0000313" key="2">
    <source>
        <dbReference type="Proteomes" id="UP000507222"/>
    </source>
</evidence>